<dbReference type="Proteomes" id="UP001224644">
    <property type="component" value="Unassembled WGS sequence"/>
</dbReference>
<organism evidence="9 10">
    <name type="scientific">Methylobacterium adhaesivum</name>
    <dbReference type="NCBI Taxonomy" id="333297"/>
    <lineage>
        <taxon>Bacteria</taxon>
        <taxon>Pseudomonadati</taxon>
        <taxon>Pseudomonadota</taxon>
        <taxon>Alphaproteobacteria</taxon>
        <taxon>Hyphomicrobiales</taxon>
        <taxon>Methylobacteriaceae</taxon>
        <taxon>Methylobacterium</taxon>
    </lineage>
</organism>
<accession>A0ABT8BCR4</accession>
<protein>
    <recommendedName>
        <fullName evidence="2">histidine kinase</fullName>
        <ecNumber evidence="2">2.7.13.3</ecNumber>
    </recommendedName>
</protein>
<keyword evidence="10" id="KW-1185">Reference proteome</keyword>
<dbReference type="PROSITE" id="PS50110">
    <property type="entry name" value="RESPONSE_REGULATORY"/>
    <property type="match status" value="1"/>
</dbReference>
<comment type="catalytic activity">
    <reaction evidence="1">
        <text>ATP + protein L-histidine = ADP + protein N-phospho-L-histidine.</text>
        <dbReference type="EC" id="2.7.13.3"/>
    </reaction>
</comment>
<dbReference type="SUPFAM" id="SSF52172">
    <property type="entry name" value="CheY-like"/>
    <property type="match status" value="1"/>
</dbReference>
<dbReference type="PROSITE" id="PS50112">
    <property type="entry name" value="PAS"/>
    <property type="match status" value="2"/>
</dbReference>
<dbReference type="CDD" id="cd00082">
    <property type="entry name" value="HisKA"/>
    <property type="match status" value="1"/>
</dbReference>
<evidence type="ECO:0000313" key="10">
    <source>
        <dbReference type="Proteomes" id="UP001224644"/>
    </source>
</evidence>
<dbReference type="PROSITE" id="PS50109">
    <property type="entry name" value="HIS_KIN"/>
    <property type="match status" value="1"/>
</dbReference>
<evidence type="ECO:0000313" key="9">
    <source>
        <dbReference type="EMBL" id="MDN3589741.1"/>
    </source>
</evidence>
<dbReference type="InterPro" id="IPR036890">
    <property type="entry name" value="HATPase_C_sf"/>
</dbReference>
<proteinExistence type="predicted"/>
<dbReference type="SMART" id="SM00091">
    <property type="entry name" value="PAS"/>
    <property type="match status" value="3"/>
</dbReference>
<dbReference type="InterPro" id="IPR036097">
    <property type="entry name" value="HisK_dim/P_sf"/>
</dbReference>
<dbReference type="Pfam" id="PF00512">
    <property type="entry name" value="HisKA"/>
    <property type="match status" value="1"/>
</dbReference>
<dbReference type="Gene3D" id="3.30.450.20">
    <property type="entry name" value="PAS domain"/>
    <property type="match status" value="3"/>
</dbReference>
<dbReference type="NCBIfam" id="TIGR00229">
    <property type="entry name" value="sensory_box"/>
    <property type="match status" value="2"/>
</dbReference>
<dbReference type="SUPFAM" id="SSF55785">
    <property type="entry name" value="PYP-like sensor domain (PAS domain)"/>
    <property type="match status" value="3"/>
</dbReference>
<dbReference type="Gene3D" id="3.40.50.2300">
    <property type="match status" value="1"/>
</dbReference>
<evidence type="ECO:0000259" key="5">
    <source>
        <dbReference type="PROSITE" id="PS50109"/>
    </source>
</evidence>
<dbReference type="SMART" id="SM00388">
    <property type="entry name" value="HisKA"/>
    <property type="match status" value="1"/>
</dbReference>
<dbReference type="InterPro" id="IPR035965">
    <property type="entry name" value="PAS-like_dom_sf"/>
</dbReference>
<dbReference type="PANTHER" id="PTHR43065:SF49">
    <property type="entry name" value="HISTIDINE KINASE"/>
    <property type="match status" value="1"/>
</dbReference>
<dbReference type="InterPro" id="IPR000700">
    <property type="entry name" value="PAS-assoc_C"/>
</dbReference>
<gene>
    <name evidence="9" type="ORF">QWZ12_03850</name>
</gene>
<evidence type="ECO:0000259" key="8">
    <source>
        <dbReference type="PROSITE" id="PS50113"/>
    </source>
</evidence>
<dbReference type="Pfam" id="PF02518">
    <property type="entry name" value="HATPase_c"/>
    <property type="match status" value="1"/>
</dbReference>
<dbReference type="EMBL" id="JAUFPX010000002">
    <property type="protein sequence ID" value="MDN3589741.1"/>
    <property type="molecule type" value="Genomic_DNA"/>
</dbReference>
<dbReference type="Pfam" id="PF00072">
    <property type="entry name" value="Response_reg"/>
    <property type="match status" value="1"/>
</dbReference>
<dbReference type="InterPro" id="IPR013655">
    <property type="entry name" value="PAS_fold_3"/>
</dbReference>
<dbReference type="PROSITE" id="PS50113">
    <property type="entry name" value="PAC"/>
    <property type="match status" value="1"/>
</dbReference>
<dbReference type="InterPro" id="IPR004358">
    <property type="entry name" value="Sig_transdc_His_kin-like_C"/>
</dbReference>
<dbReference type="InterPro" id="IPR001610">
    <property type="entry name" value="PAC"/>
</dbReference>
<dbReference type="Gene3D" id="1.10.287.130">
    <property type="match status" value="1"/>
</dbReference>
<evidence type="ECO:0000259" key="7">
    <source>
        <dbReference type="PROSITE" id="PS50112"/>
    </source>
</evidence>
<feature type="domain" description="PAS" evidence="7">
    <location>
        <begin position="324"/>
        <end position="359"/>
    </location>
</feature>
<dbReference type="Pfam" id="PF08447">
    <property type="entry name" value="PAS_3"/>
    <property type="match status" value="1"/>
</dbReference>
<dbReference type="InterPro" id="IPR003594">
    <property type="entry name" value="HATPase_dom"/>
</dbReference>
<evidence type="ECO:0000259" key="6">
    <source>
        <dbReference type="PROSITE" id="PS50110"/>
    </source>
</evidence>
<feature type="domain" description="Histidine kinase" evidence="5">
    <location>
        <begin position="435"/>
        <end position="664"/>
    </location>
</feature>
<dbReference type="RefSeq" id="WP_283207146.1">
    <property type="nucleotide sequence ID" value="NZ_BPQD01000001.1"/>
</dbReference>
<evidence type="ECO:0000256" key="3">
    <source>
        <dbReference type="ARBA" id="ARBA00022553"/>
    </source>
</evidence>
<comment type="caution">
    <text evidence="9">The sequence shown here is derived from an EMBL/GenBank/DDBJ whole genome shotgun (WGS) entry which is preliminary data.</text>
</comment>
<dbReference type="InterPro" id="IPR000014">
    <property type="entry name" value="PAS"/>
</dbReference>
<keyword evidence="3 4" id="KW-0597">Phosphoprotein</keyword>
<dbReference type="InterPro" id="IPR011006">
    <property type="entry name" value="CheY-like_superfamily"/>
</dbReference>
<dbReference type="EC" id="2.7.13.3" evidence="2"/>
<reference evidence="10" key="1">
    <citation type="journal article" date="2019" name="Int. J. Syst. Evol. Microbiol.">
        <title>The Global Catalogue of Microorganisms (GCM) 10K type strain sequencing project: providing services to taxonomists for standard genome sequencing and annotation.</title>
        <authorList>
            <consortium name="The Broad Institute Genomics Platform"/>
            <consortium name="The Broad Institute Genome Sequencing Center for Infectious Disease"/>
            <person name="Wu L."/>
            <person name="Ma J."/>
        </authorList>
    </citation>
    <scope>NUCLEOTIDE SEQUENCE [LARGE SCALE GENOMIC DNA]</scope>
    <source>
        <strain evidence="10">CECT 7069</strain>
    </source>
</reference>
<feature type="domain" description="PAS" evidence="7">
    <location>
        <begin position="43"/>
        <end position="116"/>
    </location>
</feature>
<dbReference type="InterPro" id="IPR001789">
    <property type="entry name" value="Sig_transdc_resp-reg_receiver"/>
</dbReference>
<dbReference type="SUPFAM" id="SSF47384">
    <property type="entry name" value="Homodimeric domain of signal transducing histidine kinase"/>
    <property type="match status" value="1"/>
</dbReference>
<feature type="modified residue" description="4-aspartylphosphate" evidence="4">
    <location>
        <position position="736"/>
    </location>
</feature>
<dbReference type="SUPFAM" id="SSF55874">
    <property type="entry name" value="ATPase domain of HSP90 chaperone/DNA topoisomerase II/histidine kinase"/>
    <property type="match status" value="1"/>
</dbReference>
<dbReference type="SMART" id="SM00387">
    <property type="entry name" value="HATPase_c"/>
    <property type="match status" value="1"/>
</dbReference>
<dbReference type="Pfam" id="PF13188">
    <property type="entry name" value="PAS_8"/>
    <property type="match status" value="1"/>
</dbReference>
<name>A0ABT8BCR4_9HYPH</name>
<dbReference type="CDD" id="cd00130">
    <property type="entry name" value="PAS"/>
    <property type="match status" value="2"/>
</dbReference>
<feature type="domain" description="Response regulatory" evidence="6">
    <location>
        <begin position="686"/>
        <end position="798"/>
    </location>
</feature>
<dbReference type="Gene3D" id="3.30.565.10">
    <property type="entry name" value="Histidine kinase-like ATPase, C-terminal domain"/>
    <property type="match status" value="1"/>
</dbReference>
<dbReference type="PRINTS" id="PR00344">
    <property type="entry name" value="BCTRLSENSOR"/>
</dbReference>
<evidence type="ECO:0000256" key="2">
    <source>
        <dbReference type="ARBA" id="ARBA00012438"/>
    </source>
</evidence>
<evidence type="ECO:0000256" key="4">
    <source>
        <dbReference type="PROSITE-ProRule" id="PRU00169"/>
    </source>
</evidence>
<feature type="domain" description="PAC" evidence="8">
    <location>
        <begin position="117"/>
        <end position="171"/>
    </location>
</feature>
<sequence>MDTEIERLRRENRALEAELSWLREKNTSHLRQPERGQRTSAADADLLFTAAEKTRMPQIVTDPNLPDNPIVFANRAFQDLCGYTAEELIGRNCRFLQGPDTDPADVARIRDAIAARRDVVVEILNYRRDGTTFRNELYVSPVFTSEGTLRYFFASQLDVTRFRTEEGMLAESEARYRTLFNALDAGFCVIELRFDADGRAIDYRFIEANPAFARQTGLNDVVGRWVSELVPDLEQVWLDTYGAVAMSGEAVRFENGAVALGRWFEVQALRIGEPVQHRVALLFNDVTDRRRAEGILRDTARERTTERDLVWRASRDLLVICGFDGVYRAVNPAWTEMLGWPESSLVGTDFSQHVHPDDRPAAAAAFEGLRTGVVLDNLDVRMKMAGGGYRWISWNAIPQDDHFYAAGRDVTERRTLEEQLRQSQKLEAVGQLTGGVAHDFNNLLTVIRSSTDLLKRPDLPEERRQRYIGAISDTVTRAAKLTGQLLAFARRQALTPEVFDVGQSVASVADMVGTLTGARIRVVTEVSPSRNREGRDIPYLINADPSQFDTALVNMAINARDAMGGEGRLDIGVRGASAIPSVRAHPRIPGDFVAVSVRDTGTGIAEEDLDRIFEPFFTTKGVGQGTGLGLSQVFGFAKQSGGEVVVESEPGQGTIFTLYLPREVGRTVAEDAEEEPEPLADGHGTRVLVVEDNEEVGAFATQALRELGYDTAWALNAEEALAILAKPPGFDVVFSDVVMPGMNGIDMAREIRHRHFGLPVVLASGYSHVLAEQGTHGFPFLRKPYSVEDLSRSLRRAVNRAAGRWARG</sequence>
<dbReference type="SMART" id="SM00086">
    <property type="entry name" value="PAC"/>
    <property type="match status" value="2"/>
</dbReference>
<dbReference type="PANTHER" id="PTHR43065">
    <property type="entry name" value="SENSOR HISTIDINE KINASE"/>
    <property type="match status" value="1"/>
</dbReference>
<dbReference type="SMART" id="SM00448">
    <property type="entry name" value="REC"/>
    <property type="match status" value="1"/>
</dbReference>
<dbReference type="Pfam" id="PF13426">
    <property type="entry name" value="PAS_9"/>
    <property type="match status" value="1"/>
</dbReference>
<dbReference type="InterPro" id="IPR003661">
    <property type="entry name" value="HisK_dim/P_dom"/>
</dbReference>
<dbReference type="InterPro" id="IPR005467">
    <property type="entry name" value="His_kinase_dom"/>
</dbReference>
<evidence type="ECO:0000256" key="1">
    <source>
        <dbReference type="ARBA" id="ARBA00000085"/>
    </source>
</evidence>